<sequence>MAARRTRRTPLPAALPERPTPWYRSTIVKWAAGFLTALAVGVLIAVIEHRFVTDAPPQAAPTSPPAATASSGAPSPSGGASSPAGEVPLTVVVTASGHPCAGGWLIGKPPAEIPAPAVGGNDPTGWDGWATGAGAVRAGTQFVRLDLQGVGEAEVVIHDIRPVVAARSRPASGTLAKAACGGDKIYRYVNVDLDRSPPARSYELDEDWVDFVPPQERWPIKFPYGVSLKESESILVIGNTEQNDIRWRIEIDWTSRGGKALTSPTWPDSRSE</sequence>
<evidence type="ECO:0000256" key="1">
    <source>
        <dbReference type="SAM" id="MobiDB-lite"/>
    </source>
</evidence>
<name>A0ABQ5R9P3_9ACTN</name>
<protein>
    <submittedName>
        <fullName evidence="3">Uncharacterized protein</fullName>
    </submittedName>
</protein>
<organism evidence="3 4">
    <name type="scientific">Phytohabitans aurantiacus</name>
    <dbReference type="NCBI Taxonomy" id="3016789"/>
    <lineage>
        <taxon>Bacteria</taxon>
        <taxon>Bacillati</taxon>
        <taxon>Actinomycetota</taxon>
        <taxon>Actinomycetes</taxon>
        <taxon>Micromonosporales</taxon>
        <taxon>Micromonosporaceae</taxon>
    </lineage>
</organism>
<keyword evidence="4" id="KW-1185">Reference proteome</keyword>
<keyword evidence="2" id="KW-0812">Transmembrane</keyword>
<accession>A0ABQ5R9P3</accession>
<dbReference type="RefSeq" id="WP_281904727.1">
    <property type="nucleotide sequence ID" value="NZ_BSDI01000072.1"/>
</dbReference>
<dbReference type="Proteomes" id="UP001144280">
    <property type="component" value="Unassembled WGS sequence"/>
</dbReference>
<feature type="compositionally biased region" description="Low complexity" evidence="1">
    <location>
        <begin position="65"/>
        <end position="83"/>
    </location>
</feature>
<proteinExistence type="predicted"/>
<reference evidence="3" key="1">
    <citation type="submission" date="2022-12" db="EMBL/GenBank/DDBJ databases">
        <title>New Phytohabitans aurantiacus sp. RD004123 nov., an actinomycete isolated from soil.</title>
        <authorList>
            <person name="Triningsih D.W."/>
            <person name="Harunari E."/>
            <person name="Igarashi Y."/>
        </authorList>
    </citation>
    <scope>NUCLEOTIDE SEQUENCE</scope>
    <source>
        <strain evidence="3">RD004123</strain>
    </source>
</reference>
<evidence type="ECO:0000256" key="2">
    <source>
        <dbReference type="SAM" id="Phobius"/>
    </source>
</evidence>
<gene>
    <name evidence="3" type="ORF">Pa4123_82060</name>
</gene>
<dbReference type="EMBL" id="BSDI01000072">
    <property type="protein sequence ID" value="GLI02928.1"/>
    <property type="molecule type" value="Genomic_DNA"/>
</dbReference>
<evidence type="ECO:0000313" key="4">
    <source>
        <dbReference type="Proteomes" id="UP001144280"/>
    </source>
</evidence>
<evidence type="ECO:0000313" key="3">
    <source>
        <dbReference type="EMBL" id="GLI02928.1"/>
    </source>
</evidence>
<comment type="caution">
    <text evidence="3">The sequence shown here is derived from an EMBL/GenBank/DDBJ whole genome shotgun (WGS) entry which is preliminary data.</text>
</comment>
<feature type="transmembrane region" description="Helical" evidence="2">
    <location>
        <begin position="27"/>
        <end position="47"/>
    </location>
</feature>
<keyword evidence="2" id="KW-0472">Membrane</keyword>
<keyword evidence="2" id="KW-1133">Transmembrane helix</keyword>
<feature type="region of interest" description="Disordered" evidence="1">
    <location>
        <begin position="55"/>
        <end position="83"/>
    </location>
</feature>